<evidence type="ECO:0000313" key="1">
    <source>
        <dbReference type="Proteomes" id="UP000050795"/>
    </source>
</evidence>
<protein>
    <submittedName>
        <fullName evidence="2">Uncharacterized protein</fullName>
    </submittedName>
</protein>
<keyword evidence="1" id="KW-1185">Reference proteome</keyword>
<accession>A0AA85JA33</accession>
<dbReference type="Proteomes" id="UP000050795">
    <property type="component" value="Unassembled WGS sequence"/>
</dbReference>
<sequence>MYASCFELTISDSIKSYNCTTGDFVEIVNFPKGSKLTYKNPDFVACVHESELIVYWVDFNVSVRYPLPTSKAHSEKKKYTCIAAHPNDCILATGMLLAKFLSGGIYALR</sequence>
<dbReference type="WBParaSite" id="TREG1_134870.1">
    <property type="protein sequence ID" value="TREG1_134870.1"/>
    <property type="gene ID" value="TREG1_134870"/>
</dbReference>
<reference evidence="2" key="2">
    <citation type="submission" date="2023-11" db="UniProtKB">
        <authorList>
            <consortium name="WormBaseParasite"/>
        </authorList>
    </citation>
    <scope>IDENTIFICATION</scope>
</reference>
<reference evidence="1" key="1">
    <citation type="submission" date="2022-06" db="EMBL/GenBank/DDBJ databases">
        <authorList>
            <person name="Berger JAMES D."/>
            <person name="Berger JAMES D."/>
        </authorList>
    </citation>
    <scope>NUCLEOTIDE SEQUENCE [LARGE SCALE GENOMIC DNA]</scope>
</reference>
<name>A0AA85JA33_TRIRE</name>
<organism evidence="1 2">
    <name type="scientific">Trichobilharzia regenti</name>
    <name type="common">Nasal bird schistosome</name>
    <dbReference type="NCBI Taxonomy" id="157069"/>
    <lineage>
        <taxon>Eukaryota</taxon>
        <taxon>Metazoa</taxon>
        <taxon>Spiralia</taxon>
        <taxon>Lophotrochozoa</taxon>
        <taxon>Platyhelminthes</taxon>
        <taxon>Trematoda</taxon>
        <taxon>Digenea</taxon>
        <taxon>Strigeidida</taxon>
        <taxon>Schistosomatoidea</taxon>
        <taxon>Schistosomatidae</taxon>
        <taxon>Trichobilharzia</taxon>
    </lineage>
</organism>
<evidence type="ECO:0000313" key="2">
    <source>
        <dbReference type="WBParaSite" id="TREG1_134870.1"/>
    </source>
</evidence>
<proteinExistence type="predicted"/>
<dbReference type="AlphaFoldDB" id="A0AA85JA33"/>